<feature type="active site" description="Charge relay system" evidence="5">
    <location>
        <position position="258"/>
    </location>
</feature>
<dbReference type="SUPFAM" id="SSF63446">
    <property type="entry name" value="Type I dockerin domain"/>
    <property type="match status" value="1"/>
</dbReference>
<dbReference type="InterPro" id="IPR023827">
    <property type="entry name" value="Peptidase_S8_Asp-AS"/>
</dbReference>
<comment type="similarity">
    <text evidence="1 5 6">Belongs to the peptidase S8 family.</text>
</comment>
<dbReference type="PROSITE" id="PS51766">
    <property type="entry name" value="DOCKERIN"/>
    <property type="match status" value="1"/>
</dbReference>
<dbReference type="CDD" id="cd00146">
    <property type="entry name" value="PKD"/>
    <property type="match status" value="1"/>
</dbReference>
<dbReference type="InterPro" id="IPR036852">
    <property type="entry name" value="Peptidase_S8/S53_dom_sf"/>
</dbReference>
<dbReference type="PROSITE" id="PS00018">
    <property type="entry name" value="EF_HAND_1"/>
    <property type="match status" value="1"/>
</dbReference>
<dbReference type="InterPro" id="IPR023828">
    <property type="entry name" value="Peptidase_S8_Ser-AS"/>
</dbReference>
<dbReference type="SUPFAM" id="SSF52743">
    <property type="entry name" value="Subtilisin-like"/>
    <property type="match status" value="1"/>
</dbReference>
<feature type="active site" description="Charge relay system" evidence="5">
    <location>
        <position position="204"/>
    </location>
</feature>
<dbReference type="EMBL" id="CP096115">
    <property type="protein sequence ID" value="UUX93103.1"/>
    <property type="molecule type" value="Genomic_DNA"/>
</dbReference>
<name>A0A9E7TIZ9_9EURY</name>
<dbReference type="InterPro" id="IPR018247">
    <property type="entry name" value="EF_Hand_1_Ca_BS"/>
</dbReference>
<protein>
    <submittedName>
        <fullName evidence="9">S8 family serine peptidase</fullName>
    </submittedName>
</protein>
<keyword evidence="4 5" id="KW-0720">Serine protease</keyword>
<dbReference type="SMART" id="SM00089">
    <property type="entry name" value="PKD"/>
    <property type="match status" value="1"/>
</dbReference>
<feature type="domain" description="Dockerin" evidence="8">
    <location>
        <begin position="693"/>
        <end position="755"/>
    </location>
</feature>
<dbReference type="InterPro" id="IPR022398">
    <property type="entry name" value="Peptidase_S8_His-AS"/>
</dbReference>
<evidence type="ECO:0000313" key="10">
    <source>
        <dbReference type="Proteomes" id="UP001060368"/>
    </source>
</evidence>
<dbReference type="InterPro" id="IPR036439">
    <property type="entry name" value="Dockerin_dom_sf"/>
</dbReference>
<dbReference type="InterPro" id="IPR008965">
    <property type="entry name" value="CBM2/CBM3_carb-bd_dom_sf"/>
</dbReference>
<dbReference type="Proteomes" id="UP001060368">
    <property type="component" value="Chromosome"/>
</dbReference>
<dbReference type="Gene3D" id="1.10.1330.10">
    <property type="entry name" value="Dockerin domain"/>
    <property type="match status" value="1"/>
</dbReference>
<dbReference type="PROSITE" id="PS51892">
    <property type="entry name" value="SUBTILASE"/>
    <property type="match status" value="1"/>
</dbReference>
<dbReference type="FunFam" id="2.60.40.10:FF:000270">
    <property type="entry name" value="Cell surface protein"/>
    <property type="match status" value="1"/>
</dbReference>
<dbReference type="PRINTS" id="PR00723">
    <property type="entry name" value="SUBTILISIN"/>
</dbReference>
<dbReference type="Gene3D" id="3.40.50.200">
    <property type="entry name" value="Peptidase S8/S53 domain"/>
    <property type="match status" value="1"/>
</dbReference>
<keyword evidence="2 5" id="KW-0645">Protease</keyword>
<reference evidence="9" key="1">
    <citation type="submission" date="2022-04" db="EMBL/GenBank/DDBJ databases">
        <title>Complete genome of Methanoplanus endosymbiosus DSM 3599.</title>
        <authorList>
            <person name="Chen S.-C."/>
            <person name="You Y.-T."/>
            <person name="Zhou Y.-Z."/>
            <person name="Lai M.-C."/>
        </authorList>
    </citation>
    <scope>NUCLEOTIDE SEQUENCE</scope>
    <source>
        <strain evidence="9">DSM 3599</strain>
    </source>
</reference>
<dbReference type="InterPro" id="IPR034204">
    <property type="entry name" value="PfSUB1-like_cat_dom"/>
</dbReference>
<dbReference type="SUPFAM" id="SSF49384">
    <property type="entry name" value="Carbohydrate-binding domain"/>
    <property type="match status" value="1"/>
</dbReference>
<gene>
    <name evidence="9" type="ORF">L6E24_02990</name>
</gene>
<evidence type="ECO:0000313" key="9">
    <source>
        <dbReference type="EMBL" id="UUX93103.1"/>
    </source>
</evidence>
<dbReference type="InterPro" id="IPR013783">
    <property type="entry name" value="Ig-like_fold"/>
</dbReference>
<keyword evidence="3 5" id="KW-0378">Hydrolase</keyword>
<keyword evidence="10" id="KW-1185">Reference proteome</keyword>
<dbReference type="InterPro" id="IPR051048">
    <property type="entry name" value="Peptidase_S8/S53_subtilisin"/>
</dbReference>
<dbReference type="Pfam" id="PF00082">
    <property type="entry name" value="Peptidase_S8"/>
    <property type="match status" value="1"/>
</dbReference>
<evidence type="ECO:0000256" key="2">
    <source>
        <dbReference type="ARBA" id="ARBA00022670"/>
    </source>
</evidence>
<accession>A0A9E7TIZ9</accession>
<sequence>MDKNPASKRTIQKAASSVIVYGILMCLLLVPASVSAADDIIGFPDESGDNSTEIKPDSIIVMMNPDTPVKLMSGSYAVKDASTINESVNSGQDSESLITDENIIRDYSDAGIPGLKVVKILENSSLNETLHAYSSSPDVLYAEPNYIRYAHDMPDDPYFGLLWGLENTGQYVNGVSGTSGADIDALNAWNITTGSDDVVIAVIDTGVLLTHPDLSENIWTNPGEIIDGIDNDNNGYIDDIHGWDFCSNDNDPTDENSHGSHCAGIIAGVGNNSVGITGVMWNAKIMPLRFLDERGSGDTSDAIEAIIYARNNGADIISNSWGGGGYSVTLKDAIEDFAGPAICSAGNDYGHNTDILPNYPASYDLDNIIAVAATDSDDDLAYFSNYGPVSVDVAAPGVNIYSTVTGSSYAYKRGTSMAAPYVSGLAGLVLALNSTLSATEVKDLIIDNVDPIPSLSSVTVSGGRINAFKTLSAVIAPSELPKANFTANMTEGDLPLSVSFTDLSAGEPDVWLWDFGDNTTSADRDPMKVFDKPGIYSVSLTVANSEGADNLTKTDYINVTGKNTQIAYLIMPSGNIEPSGSGIFSVHAGNISDAAGLSFEIVYDPSVIYVENITLNSTVADADFTVNITDGKAVADLALTTPFTSGNETELFCINISAAGEYRSNTTLNCQNATYTDDSGSSYSIAVTDGIISITIKGDFNGNGFVDIGDVSRVAYMVAGKIPEDMTADFNGNGEVDIGDAAKIAYYFVCMISNI</sequence>
<dbReference type="PROSITE" id="PS00138">
    <property type="entry name" value="SUBTILASE_SER"/>
    <property type="match status" value="1"/>
</dbReference>
<evidence type="ECO:0000256" key="5">
    <source>
        <dbReference type="PROSITE-ProRule" id="PRU01240"/>
    </source>
</evidence>
<dbReference type="Pfam" id="PF18911">
    <property type="entry name" value="PKD_4"/>
    <property type="match status" value="1"/>
</dbReference>
<dbReference type="SUPFAM" id="SSF49299">
    <property type="entry name" value="PKD domain"/>
    <property type="match status" value="1"/>
</dbReference>
<dbReference type="CDD" id="cd14256">
    <property type="entry name" value="Dockerin_I"/>
    <property type="match status" value="1"/>
</dbReference>
<dbReference type="InterPro" id="IPR000601">
    <property type="entry name" value="PKD_dom"/>
</dbReference>
<dbReference type="InterPro" id="IPR022409">
    <property type="entry name" value="PKD/Chitinase_dom"/>
</dbReference>
<proteinExistence type="inferred from homology"/>
<evidence type="ECO:0000259" key="8">
    <source>
        <dbReference type="PROSITE" id="PS51766"/>
    </source>
</evidence>
<dbReference type="PANTHER" id="PTHR43399:SF4">
    <property type="entry name" value="CELL WALL-ASSOCIATED PROTEASE"/>
    <property type="match status" value="1"/>
</dbReference>
<dbReference type="CDD" id="cd07473">
    <property type="entry name" value="Peptidases_S8_Subtilisin_like"/>
    <property type="match status" value="1"/>
</dbReference>
<evidence type="ECO:0000256" key="4">
    <source>
        <dbReference type="ARBA" id="ARBA00022825"/>
    </source>
</evidence>
<dbReference type="Gene3D" id="2.60.40.10">
    <property type="entry name" value="Immunoglobulins"/>
    <property type="match status" value="1"/>
</dbReference>
<feature type="active site" description="Charge relay system" evidence="5">
    <location>
        <position position="416"/>
    </location>
</feature>
<dbReference type="InterPro" id="IPR035986">
    <property type="entry name" value="PKD_dom_sf"/>
</dbReference>
<dbReference type="PANTHER" id="PTHR43399">
    <property type="entry name" value="SUBTILISIN-RELATED"/>
    <property type="match status" value="1"/>
</dbReference>
<dbReference type="AlphaFoldDB" id="A0A9E7TIZ9"/>
<dbReference type="PROSITE" id="PS50093">
    <property type="entry name" value="PKD"/>
    <property type="match status" value="1"/>
</dbReference>
<dbReference type="PROSITE" id="PS00136">
    <property type="entry name" value="SUBTILASE_ASP"/>
    <property type="match status" value="1"/>
</dbReference>
<dbReference type="InterPro" id="IPR016134">
    <property type="entry name" value="Dockerin_dom"/>
</dbReference>
<dbReference type="GO" id="GO:0000272">
    <property type="term" value="P:polysaccharide catabolic process"/>
    <property type="evidence" value="ECO:0007669"/>
    <property type="project" value="InterPro"/>
</dbReference>
<dbReference type="GeneID" id="74306627"/>
<dbReference type="GO" id="GO:0030246">
    <property type="term" value="F:carbohydrate binding"/>
    <property type="evidence" value="ECO:0007669"/>
    <property type="project" value="InterPro"/>
</dbReference>
<dbReference type="GO" id="GO:0006508">
    <property type="term" value="P:proteolysis"/>
    <property type="evidence" value="ECO:0007669"/>
    <property type="project" value="UniProtKB-KW"/>
</dbReference>
<evidence type="ECO:0000256" key="6">
    <source>
        <dbReference type="RuleBase" id="RU003355"/>
    </source>
</evidence>
<dbReference type="PROSITE" id="PS00137">
    <property type="entry name" value="SUBTILASE_HIS"/>
    <property type="match status" value="1"/>
</dbReference>
<feature type="domain" description="PKD" evidence="7">
    <location>
        <begin position="481"/>
        <end position="564"/>
    </location>
</feature>
<organism evidence="9 10">
    <name type="scientific">Methanoplanus endosymbiosus</name>
    <dbReference type="NCBI Taxonomy" id="33865"/>
    <lineage>
        <taxon>Archaea</taxon>
        <taxon>Methanobacteriati</taxon>
        <taxon>Methanobacteriota</taxon>
        <taxon>Stenosarchaea group</taxon>
        <taxon>Methanomicrobia</taxon>
        <taxon>Methanomicrobiales</taxon>
        <taxon>Methanomicrobiaceae</taxon>
        <taxon>Methanoplanus</taxon>
    </lineage>
</organism>
<dbReference type="RefSeq" id="WP_257743244.1">
    <property type="nucleotide sequence ID" value="NZ_CP096115.1"/>
</dbReference>
<evidence type="ECO:0000256" key="1">
    <source>
        <dbReference type="ARBA" id="ARBA00011073"/>
    </source>
</evidence>
<evidence type="ECO:0000256" key="3">
    <source>
        <dbReference type="ARBA" id="ARBA00022801"/>
    </source>
</evidence>
<dbReference type="KEGG" id="mend:L6E24_02990"/>
<dbReference type="GO" id="GO:0004252">
    <property type="term" value="F:serine-type endopeptidase activity"/>
    <property type="evidence" value="ECO:0007669"/>
    <property type="project" value="UniProtKB-UniRule"/>
</dbReference>
<dbReference type="InterPro" id="IPR000209">
    <property type="entry name" value="Peptidase_S8/S53_dom"/>
</dbReference>
<evidence type="ECO:0000259" key="7">
    <source>
        <dbReference type="PROSITE" id="PS50093"/>
    </source>
</evidence>
<dbReference type="InterPro" id="IPR015500">
    <property type="entry name" value="Peptidase_S8_subtilisin-rel"/>
</dbReference>